<dbReference type="AlphaFoldDB" id="A0AAW2ZD62"/>
<accession>A0AAW2ZD62</accession>
<gene>
    <name evidence="3" type="ORF">AKO1_000283</name>
    <name evidence="2" type="ORF">AKO1_000784</name>
</gene>
<keyword evidence="1" id="KW-0175">Coiled coil</keyword>
<reference evidence="2 4" key="1">
    <citation type="submission" date="2024-03" db="EMBL/GenBank/DDBJ databases">
        <title>The Acrasis kona genome and developmental transcriptomes reveal deep origins of eukaryotic multicellular pathways.</title>
        <authorList>
            <person name="Sheikh S."/>
            <person name="Fu C.-J."/>
            <person name="Brown M.W."/>
            <person name="Baldauf S.L."/>
        </authorList>
    </citation>
    <scope>NUCLEOTIDE SEQUENCE [LARGE SCALE GENOMIC DNA]</scope>
    <source>
        <strain evidence="2 4">ATCC MYA-3509</strain>
    </source>
</reference>
<comment type="caution">
    <text evidence="2">The sequence shown here is derived from an EMBL/GenBank/DDBJ whole genome shotgun (WGS) entry which is preliminary data.</text>
</comment>
<protein>
    <submittedName>
        <fullName evidence="2">LplB</fullName>
    </submittedName>
</protein>
<evidence type="ECO:0000256" key="1">
    <source>
        <dbReference type="SAM" id="Coils"/>
    </source>
</evidence>
<keyword evidence="4" id="KW-1185">Reference proteome</keyword>
<sequence length="256" mass="29160">MPITGTDTSSLYRAASLPTINNNTAIGMTRQESVDDFSLDLSAVKIKHAIHNNSDVVQIPRDSLEQIKERVRGMGDSIEALKEENDELYNMLDVLSLNNSSTTEVIEDAISEEQEQKLIKTIMRLRSERNHYRQMWEQMNIRESLSSPNYVHNAGTTPNRGPRKVNLIRRVRDYIKSNTPVNDRNHGNTMDMMNYGWSHPKSGVDNAPVQSEHVFFDSNAGEYQTHLNLKPGQQNFDDMSSVDEHRTCAGERIIVQ</sequence>
<dbReference type="EMBL" id="JAOPGA020001336">
    <property type="protein sequence ID" value="KAL0487355.1"/>
    <property type="molecule type" value="Genomic_DNA"/>
</dbReference>
<proteinExistence type="predicted"/>
<dbReference type="EMBL" id="JAOPGA020001353">
    <property type="protein sequence ID" value="KAL0487587.1"/>
    <property type="molecule type" value="Genomic_DNA"/>
</dbReference>
<evidence type="ECO:0000313" key="4">
    <source>
        <dbReference type="Proteomes" id="UP001431209"/>
    </source>
</evidence>
<name>A0AAW2ZD62_9EUKA</name>
<evidence type="ECO:0000313" key="2">
    <source>
        <dbReference type="EMBL" id="KAL0487355.1"/>
    </source>
</evidence>
<organism evidence="2 4">
    <name type="scientific">Acrasis kona</name>
    <dbReference type="NCBI Taxonomy" id="1008807"/>
    <lineage>
        <taxon>Eukaryota</taxon>
        <taxon>Discoba</taxon>
        <taxon>Heterolobosea</taxon>
        <taxon>Tetramitia</taxon>
        <taxon>Eutetramitia</taxon>
        <taxon>Acrasidae</taxon>
        <taxon>Acrasis</taxon>
    </lineage>
</organism>
<feature type="coiled-coil region" evidence="1">
    <location>
        <begin position="64"/>
        <end position="98"/>
    </location>
</feature>
<dbReference type="Proteomes" id="UP001431209">
    <property type="component" value="Unassembled WGS sequence"/>
</dbReference>
<evidence type="ECO:0000313" key="3">
    <source>
        <dbReference type="EMBL" id="KAL0487587.1"/>
    </source>
</evidence>